<organism evidence="2 3">
    <name type="scientific">Datura stramonium</name>
    <name type="common">Jimsonweed</name>
    <name type="synonym">Common thornapple</name>
    <dbReference type="NCBI Taxonomy" id="4076"/>
    <lineage>
        <taxon>Eukaryota</taxon>
        <taxon>Viridiplantae</taxon>
        <taxon>Streptophyta</taxon>
        <taxon>Embryophyta</taxon>
        <taxon>Tracheophyta</taxon>
        <taxon>Spermatophyta</taxon>
        <taxon>Magnoliopsida</taxon>
        <taxon>eudicotyledons</taxon>
        <taxon>Gunneridae</taxon>
        <taxon>Pentapetalae</taxon>
        <taxon>asterids</taxon>
        <taxon>lamiids</taxon>
        <taxon>Solanales</taxon>
        <taxon>Solanaceae</taxon>
        <taxon>Solanoideae</taxon>
        <taxon>Datureae</taxon>
        <taxon>Datura</taxon>
    </lineage>
</organism>
<protein>
    <submittedName>
        <fullName evidence="2">Uncharacterized protein</fullName>
    </submittedName>
</protein>
<comment type="caution">
    <text evidence="2">The sequence shown here is derived from an EMBL/GenBank/DDBJ whole genome shotgun (WGS) entry which is preliminary data.</text>
</comment>
<accession>A0ABS8VI15</accession>
<evidence type="ECO:0000313" key="3">
    <source>
        <dbReference type="Proteomes" id="UP000823775"/>
    </source>
</evidence>
<feature type="compositionally biased region" description="Basic and acidic residues" evidence="1">
    <location>
        <begin position="116"/>
        <end position="134"/>
    </location>
</feature>
<sequence>MVVSTPVLTPVVVGEVFIRWWPVVRGEMRGEAIGCCFWWCAVGWGCLWQCRQAVFRRWRSGGWFCGGPATRRVEAEEGRGEREKEVKMAAVVFGETEGEDLVAVLRRLGREGKTEGGRWRRQEEDEGDMRESGRWCRVGGPTVRREERGDGDGTGFW</sequence>
<evidence type="ECO:0000256" key="1">
    <source>
        <dbReference type="SAM" id="MobiDB-lite"/>
    </source>
</evidence>
<name>A0ABS8VI15_DATST</name>
<proteinExistence type="predicted"/>
<dbReference type="Proteomes" id="UP000823775">
    <property type="component" value="Unassembled WGS sequence"/>
</dbReference>
<gene>
    <name evidence="2" type="ORF">HAX54_037220</name>
</gene>
<dbReference type="EMBL" id="JACEIK010004981">
    <property type="protein sequence ID" value="MCD9646955.1"/>
    <property type="molecule type" value="Genomic_DNA"/>
</dbReference>
<evidence type="ECO:0000313" key="2">
    <source>
        <dbReference type="EMBL" id="MCD9646955.1"/>
    </source>
</evidence>
<keyword evidence="3" id="KW-1185">Reference proteome</keyword>
<reference evidence="2 3" key="1">
    <citation type="journal article" date="2021" name="BMC Genomics">
        <title>Datura genome reveals duplications of psychoactive alkaloid biosynthetic genes and high mutation rate following tissue culture.</title>
        <authorList>
            <person name="Rajewski A."/>
            <person name="Carter-House D."/>
            <person name="Stajich J."/>
            <person name="Litt A."/>
        </authorList>
    </citation>
    <scope>NUCLEOTIDE SEQUENCE [LARGE SCALE GENOMIC DNA]</scope>
    <source>
        <strain evidence="2">AR-01</strain>
    </source>
</reference>
<feature type="region of interest" description="Disordered" evidence="1">
    <location>
        <begin position="116"/>
        <end position="135"/>
    </location>
</feature>